<evidence type="ECO:0000313" key="1">
    <source>
        <dbReference type="EMBL" id="JAE27908.1"/>
    </source>
</evidence>
<sequence length="106" mass="11679">MDQHVPQSSTLHAFTVYLRISRPMPRRTLRYASNVLSASSFTLDGKGVWPCWLLNVSSSASRDTESSDRCGLGSSTNPPRSITFLPIIRTGAFRRLEGYCGKSTPA</sequence>
<organism evidence="1">
    <name type="scientific">Arundo donax</name>
    <name type="common">Giant reed</name>
    <name type="synonym">Donax arundinaceus</name>
    <dbReference type="NCBI Taxonomy" id="35708"/>
    <lineage>
        <taxon>Eukaryota</taxon>
        <taxon>Viridiplantae</taxon>
        <taxon>Streptophyta</taxon>
        <taxon>Embryophyta</taxon>
        <taxon>Tracheophyta</taxon>
        <taxon>Spermatophyta</taxon>
        <taxon>Magnoliopsida</taxon>
        <taxon>Liliopsida</taxon>
        <taxon>Poales</taxon>
        <taxon>Poaceae</taxon>
        <taxon>PACMAD clade</taxon>
        <taxon>Arundinoideae</taxon>
        <taxon>Arundineae</taxon>
        <taxon>Arundo</taxon>
    </lineage>
</organism>
<proteinExistence type="predicted"/>
<dbReference type="AlphaFoldDB" id="A0A0A9H4U8"/>
<accession>A0A0A9H4U8</accession>
<protein>
    <submittedName>
        <fullName evidence="1">Uncharacterized protein</fullName>
    </submittedName>
</protein>
<reference evidence="1" key="1">
    <citation type="submission" date="2014-09" db="EMBL/GenBank/DDBJ databases">
        <authorList>
            <person name="Magalhaes I.L.F."/>
            <person name="Oliveira U."/>
            <person name="Santos F.R."/>
            <person name="Vidigal T.H.D.A."/>
            <person name="Brescovit A.D."/>
            <person name="Santos A.J."/>
        </authorList>
    </citation>
    <scope>NUCLEOTIDE SEQUENCE</scope>
    <source>
        <tissue evidence="1">Shoot tissue taken approximately 20 cm above the soil surface</tissue>
    </source>
</reference>
<dbReference type="EMBL" id="GBRH01169988">
    <property type="protein sequence ID" value="JAE27908.1"/>
    <property type="molecule type" value="Transcribed_RNA"/>
</dbReference>
<name>A0A0A9H4U8_ARUDO</name>
<reference evidence="1" key="2">
    <citation type="journal article" date="2015" name="Data Brief">
        <title>Shoot transcriptome of the giant reed, Arundo donax.</title>
        <authorList>
            <person name="Barrero R.A."/>
            <person name="Guerrero F.D."/>
            <person name="Moolhuijzen P."/>
            <person name="Goolsby J.A."/>
            <person name="Tidwell J."/>
            <person name="Bellgard S.E."/>
            <person name="Bellgard M.I."/>
        </authorList>
    </citation>
    <scope>NUCLEOTIDE SEQUENCE</scope>
    <source>
        <tissue evidence="1">Shoot tissue taken approximately 20 cm above the soil surface</tissue>
    </source>
</reference>